<evidence type="ECO:0000313" key="2">
    <source>
        <dbReference type="Proteomes" id="UP000634136"/>
    </source>
</evidence>
<accession>A0A834TH51</accession>
<comment type="caution">
    <text evidence="1">The sequence shown here is derived from an EMBL/GenBank/DDBJ whole genome shotgun (WGS) entry which is preliminary data.</text>
</comment>
<name>A0A834TH51_9FABA</name>
<keyword evidence="2" id="KW-1185">Reference proteome</keyword>
<dbReference type="Proteomes" id="UP000634136">
    <property type="component" value="Unassembled WGS sequence"/>
</dbReference>
<sequence length="36" mass="4465">MVWDERGSYLYIFRMTNRGRMSESFTNYEAKDLLRK</sequence>
<organism evidence="1 2">
    <name type="scientific">Senna tora</name>
    <dbReference type="NCBI Taxonomy" id="362788"/>
    <lineage>
        <taxon>Eukaryota</taxon>
        <taxon>Viridiplantae</taxon>
        <taxon>Streptophyta</taxon>
        <taxon>Embryophyta</taxon>
        <taxon>Tracheophyta</taxon>
        <taxon>Spermatophyta</taxon>
        <taxon>Magnoliopsida</taxon>
        <taxon>eudicotyledons</taxon>
        <taxon>Gunneridae</taxon>
        <taxon>Pentapetalae</taxon>
        <taxon>rosids</taxon>
        <taxon>fabids</taxon>
        <taxon>Fabales</taxon>
        <taxon>Fabaceae</taxon>
        <taxon>Caesalpinioideae</taxon>
        <taxon>Cassia clade</taxon>
        <taxon>Senna</taxon>
    </lineage>
</organism>
<protein>
    <submittedName>
        <fullName evidence="1">Uncharacterized protein</fullName>
    </submittedName>
</protein>
<dbReference type="EMBL" id="JAAIUW010000008">
    <property type="protein sequence ID" value="KAF7821057.1"/>
    <property type="molecule type" value="Genomic_DNA"/>
</dbReference>
<reference evidence="1" key="1">
    <citation type="submission" date="2020-09" db="EMBL/GenBank/DDBJ databases">
        <title>Genome-Enabled Discovery of Anthraquinone Biosynthesis in Senna tora.</title>
        <authorList>
            <person name="Kang S.-H."/>
            <person name="Pandey R.P."/>
            <person name="Lee C.-M."/>
            <person name="Sim J.-S."/>
            <person name="Jeong J.-T."/>
            <person name="Choi B.-S."/>
            <person name="Jung M."/>
            <person name="Ginzburg D."/>
            <person name="Zhao K."/>
            <person name="Won S.Y."/>
            <person name="Oh T.-J."/>
            <person name="Yu Y."/>
            <person name="Kim N.-H."/>
            <person name="Lee O.R."/>
            <person name="Lee T.-H."/>
            <person name="Bashyal P."/>
            <person name="Kim T.-S."/>
            <person name="Lee W.-H."/>
            <person name="Kawkins C."/>
            <person name="Kim C.-K."/>
            <person name="Kim J.S."/>
            <person name="Ahn B.O."/>
            <person name="Rhee S.Y."/>
            <person name="Sohng J.K."/>
        </authorList>
    </citation>
    <scope>NUCLEOTIDE SEQUENCE</scope>
    <source>
        <tissue evidence="1">Leaf</tissue>
    </source>
</reference>
<gene>
    <name evidence="1" type="ORF">G2W53_026512</name>
</gene>
<dbReference type="AlphaFoldDB" id="A0A834TH51"/>
<proteinExistence type="predicted"/>
<evidence type="ECO:0000313" key="1">
    <source>
        <dbReference type="EMBL" id="KAF7821057.1"/>
    </source>
</evidence>